<feature type="domain" description="TonB-dependent receptor-like beta-barrel" evidence="11">
    <location>
        <begin position="456"/>
        <end position="897"/>
    </location>
</feature>
<evidence type="ECO:0000313" key="14">
    <source>
        <dbReference type="Proteomes" id="UP000772618"/>
    </source>
</evidence>
<reference evidence="13 14" key="1">
    <citation type="submission" date="2021-05" db="EMBL/GenBank/DDBJ databases">
        <title>A Polyphasic approach of four new species of the genus Ohtaekwangia: Ohtaekwangia histidinii sp. nov., Ohtaekwangia cretensis sp. nov., Ohtaekwangia indiensis sp. nov., Ohtaekwangia reichenbachii sp. nov. from diverse environment.</title>
        <authorList>
            <person name="Octaviana S."/>
        </authorList>
    </citation>
    <scope>NUCLEOTIDE SEQUENCE [LARGE SCALE GENOMIC DNA]</scope>
    <source>
        <strain evidence="13 14">PWU20</strain>
    </source>
</reference>
<feature type="domain" description="TonB-dependent receptor plug" evidence="12">
    <location>
        <begin position="118"/>
        <end position="225"/>
    </location>
</feature>
<dbReference type="SUPFAM" id="SSF56935">
    <property type="entry name" value="Porins"/>
    <property type="match status" value="1"/>
</dbReference>
<evidence type="ECO:0000256" key="1">
    <source>
        <dbReference type="ARBA" id="ARBA00004571"/>
    </source>
</evidence>
<name>A0ABS5VWV7_9BACT</name>
<dbReference type="InterPro" id="IPR000531">
    <property type="entry name" value="Beta-barrel_TonB"/>
</dbReference>
<dbReference type="Proteomes" id="UP000772618">
    <property type="component" value="Unassembled WGS sequence"/>
</dbReference>
<dbReference type="InterPro" id="IPR037066">
    <property type="entry name" value="Plug_dom_sf"/>
</dbReference>
<keyword evidence="5 9" id="KW-0798">TonB box</keyword>
<dbReference type="InterPro" id="IPR008969">
    <property type="entry name" value="CarboxyPept-like_regulatory"/>
</dbReference>
<dbReference type="Gene3D" id="2.40.170.20">
    <property type="entry name" value="TonB-dependent receptor, beta-barrel domain"/>
    <property type="match status" value="1"/>
</dbReference>
<accession>A0ABS5VWV7</accession>
<keyword evidence="6 8" id="KW-0472">Membrane</keyword>
<dbReference type="NCBIfam" id="TIGR04056">
    <property type="entry name" value="OMP_RagA_SusC"/>
    <property type="match status" value="1"/>
</dbReference>
<comment type="subcellular location">
    <subcellularLocation>
        <location evidence="1 8">Cell outer membrane</location>
        <topology evidence="1 8">Multi-pass membrane protein</topology>
    </subcellularLocation>
</comment>
<dbReference type="SUPFAM" id="SSF49464">
    <property type="entry name" value="Carboxypeptidase regulatory domain-like"/>
    <property type="match status" value="1"/>
</dbReference>
<dbReference type="Pfam" id="PF07715">
    <property type="entry name" value="Plug"/>
    <property type="match status" value="1"/>
</dbReference>
<evidence type="ECO:0000256" key="8">
    <source>
        <dbReference type="PROSITE-ProRule" id="PRU01360"/>
    </source>
</evidence>
<keyword evidence="3 8" id="KW-1134">Transmembrane beta strand</keyword>
<dbReference type="RefSeq" id="WP_254155760.1">
    <property type="nucleotide sequence ID" value="NZ_JAHESD010000065.1"/>
</dbReference>
<dbReference type="PROSITE" id="PS52016">
    <property type="entry name" value="TONB_DEPENDENT_REC_3"/>
    <property type="match status" value="1"/>
</dbReference>
<evidence type="ECO:0000256" key="6">
    <source>
        <dbReference type="ARBA" id="ARBA00023136"/>
    </source>
</evidence>
<protein>
    <submittedName>
        <fullName evidence="13">TonB-dependent receptor</fullName>
    </submittedName>
</protein>
<evidence type="ECO:0000259" key="11">
    <source>
        <dbReference type="Pfam" id="PF00593"/>
    </source>
</evidence>
<evidence type="ECO:0000256" key="9">
    <source>
        <dbReference type="RuleBase" id="RU003357"/>
    </source>
</evidence>
<dbReference type="Pfam" id="PF00593">
    <property type="entry name" value="TonB_dep_Rec_b-barrel"/>
    <property type="match status" value="1"/>
</dbReference>
<dbReference type="EMBL" id="JAHESD010000065">
    <property type="protein sequence ID" value="MBT1705716.1"/>
    <property type="molecule type" value="Genomic_DNA"/>
</dbReference>
<evidence type="ECO:0000256" key="5">
    <source>
        <dbReference type="ARBA" id="ARBA00023077"/>
    </source>
</evidence>
<keyword evidence="7 8" id="KW-0998">Cell outer membrane</keyword>
<evidence type="ECO:0000256" key="3">
    <source>
        <dbReference type="ARBA" id="ARBA00022452"/>
    </source>
</evidence>
<keyword evidence="14" id="KW-1185">Reference proteome</keyword>
<evidence type="ECO:0000256" key="4">
    <source>
        <dbReference type="ARBA" id="ARBA00022692"/>
    </source>
</evidence>
<keyword evidence="2 8" id="KW-0813">Transport</keyword>
<dbReference type="InterPro" id="IPR039426">
    <property type="entry name" value="TonB-dep_rcpt-like"/>
</dbReference>
<dbReference type="NCBIfam" id="TIGR04057">
    <property type="entry name" value="SusC_RagA_signa"/>
    <property type="match status" value="1"/>
</dbReference>
<dbReference type="Gene3D" id="2.170.130.10">
    <property type="entry name" value="TonB-dependent receptor, plug domain"/>
    <property type="match status" value="1"/>
</dbReference>
<evidence type="ECO:0000259" key="12">
    <source>
        <dbReference type="Pfam" id="PF07715"/>
    </source>
</evidence>
<dbReference type="InterPro" id="IPR023996">
    <property type="entry name" value="TonB-dep_OMP_SusC/RagA"/>
</dbReference>
<organism evidence="13 14">
    <name type="scientific">Chryseosolibacter indicus</name>
    <dbReference type="NCBI Taxonomy" id="2782351"/>
    <lineage>
        <taxon>Bacteria</taxon>
        <taxon>Pseudomonadati</taxon>
        <taxon>Bacteroidota</taxon>
        <taxon>Cytophagia</taxon>
        <taxon>Cytophagales</taxon>
        <taxon>Chryseotaleaceae</taxon>
        <taxon>Chryseosolibacter</taxon>
    </lineage>
</organism>
<proteinExistence type="inferred from homology"/>
<feature type="chain" id="PRO_5046622138" evidence="10">
    <location>
        <begin position="25"/>
        <end position="1144"/>
    </location>
</feature>
<keyword evidence="13" id="KW-0675">Receptor</keyword>
<evidence type="ECO:0000313" key="13">
    <source>
        <dbReference type="EMBL" id="MBT1705716.1"/>
    </source>
</evidence>
<keyword evidence="4 8" id="KW-0812">Transmembrane</keyword>
<evidence type="ECO:0000256" key="2">
    <source>
        <dbReference type="ARBA" id="ARBA00022448"/>
    </source>
</evidence>
<dbReference type="InterPro" id="IPR023997">
    <property type="entry name" value="TonB-dep_OMP_SusC/RagA_CS"/>
</dbReference>
<dbReference type="Pfam" id="PF13715">
    <property type="entry name" value="CarbopepD_reg_2"/>
    <property type="match status" value="1"/>
</dbReference>
<dbReference type="InterPro" id="IPR036942">
    <property type="entry name" value="Beta-barrel_TonB_sf"/>
</dbReference>
<evidence type="ECO:0000256" key="10">
    <source>
        <dbReference type="SAM" id="SignalP"/>
    </source>
</evidence>
<keyword evidence="10" id="KW-0732">Signal</keyword>
<comment type="caution">
    <text evidence="13">The sequence shown here is derived from an EMBL/GenBank/DDBJ whole genome shotgun (WGS) entry which is preliminary data.</text>
</comment>
<sequence>MKKFLRCSSLWLIGFLLFHFQGVAQSNTITGTVISASNNTPLPGVTVALKGKSRGTVTDSDGRFSIVAEPNDVLVFSFIGMETYEQTAGASSDITISLKENLKSLEEIVIVGYGEQKKTNLTGAVASVDTKVLESRPIADVGRGLQGSTPGLNIVIPSGEVGSDPLIRIRGQFASMQGGASPLILLDNVEIPSLQLVNPNDIESISVLKDAASASIYGAKGAFGVILITTKKGAKKEGVTVSYQGNLSFQNLSKEMKMAGIDGMEYTLLAAERVGSTASGAFWYVTREGYEKAKEWQQQWGDIVKPNDPMLYGRDWYVNANAQKVGLRMYDPYEYMIKEWTPTQIHDFSVNGLSGKTNYNLGFGYLDQTGLIKPAKKDDFSRYNGSIQIGTEVNKWLKFNVGAIYSKRVKNYAYATNSTTADPWLYLYRWASTYPMTTEDGDPIRSPAYEIAAANTAFQERNYTTLNGGLTITPIKNWTIKFDFTHANEEYISKRPGTRFTARDSWSAAVPKNDENGNRIYVNNAGEVVAATDPGTMPAFKLNQTTYTAPGANPDHVYRIAQNDQRNTINLFSTYDLSLNEDQNFKFMLGMNRVGYKYASNWSQITALADISNPQFDLAGGTQTAGGAEYWDSQLGFFGRVNYNYKEKYLLEANMRYDGTSKFPKDLRWRWFPSFSAGWRVSEESWMDWASAFLDEFKVRGSWGTIGDQSVPNNLYLPLLNGGLTNWVVSGVRLFQFGAPTVAPATPGYSTPLAVSSSVTWQDITTLDLGADVRVLKGALGIAFDWFRRDTENMIVPMEGIPATFGNQAPQSNFGSLRTKGIELQLDYTHQFENGLRLNFVGTFADAVTKITKYGSTKSIGTVTSPSWYVGRTYGEIWGYETDRLYQSNDFIYDGNGKLVTTVVNGVTINQLADENGATQEELQSGNFRFGPGDVKFKDLNGDGVINDGNRLLDDHGDLKVIGNSTPRYEYSFRAGADFKGIDFNIFFQGIGKRELWGEGFLAIPGFNAADGAMPQAFAGNFWREDRTNAFYPRPYNQAGSSTTLNMQPQTRYLLNMAYLRIKNITLGYTLPLSLTQRVHLSKVRIYGSLENFFTFHHLGDLPIDPEVVSGVSMWRDDANYNSGRTGVGVPTFKSASVGLQLSF</sequence>
<feature type="signal peptide" evidence="10">
    <location>
        <begin position="1"/>
        <end position="24"/>
    </location>
</feature>
<dbReference type="Gene3D" id="2.60.40.1120">
    <property type="entry name" value="Carboxypeptidase-like, regulatory domain"/>
    <property type="match status" value="1"/>
</dbReference>
<gene>
    <name evidence="13" type="ORF">KK060_20665</name>
</gene>
<comment type="similarity">
    <text evidence="8 9">Belongs to the TonB-dependent receptor family.</text>
</comment>
<dbReference type="InterPro" id="IPR012910">
    <property type="entry name" value="Plug_dom"/>
</dbReference>
<evidence type="ECO:0000256" key="7">
    <source>
        <dbReference type="ARBA" id="ARBA00023237"/>
    </source>
</evidence>